<evidence type="ECO:0000259" key="2">
    <source>
        <dbReference type="Pfam" id="PF05678"/>
    </source>
</evidence>
<organism evidence="3 4">
    <name type="scientific">Protea cynaroides</name>
    <dbReference type="NCBI Taxonomy" id="273540"/>
    <lineage>
        <taxon>Eukaryota</taxon>
        <taxon>Viridiplantae</taxon>
        <taxon>Streptophyta</taxon>
        <taxon>Embryophyta</taxon>
        <taxon>Tracheophyta</taxon>
        <taxon>Spermatophyta</taxon>
        <taxon>Magnoliopsida</taxon>
        <taxon>Proteales</taxon>
        <taxon>Proteaceae</taxon>
        <taxon>Protea</taxon>
    </lineage>
</organism>
<dbReference type="Proteomes" id="UP001141806">
    <property type="component" value="Unassembled WGS sequence"/>
</dbReference>
<feature type="region of interest" description="Disordered" evidence="1">
    <location>
        <begin position="83"/>
        <end position="104"/>
    </location>
</feature>
<dbReference type="InterPro" id="IPR039607">
    <property type="entry name" value="VQ_8/17/18/20/21/25"/>
</dbReference>
<dbReference type="GO" id="GO:0005634">
    <property type="term" value="C:nucleus"/>
    <property type="evidence" value="ECO:0007669"/>
    <property type="project" value="TreeGrafter"/>
</dbReference>
<dbReference type="PANTHER" id="PTHR33143">
    <property type="entry name" value="F16F4.1 PROTEIN-RELATED"/>
    <property type="match status" value="1"/>
</dbReference>
<dbReference type="PANTHER" id="PTHR33143:SF6">
    <property type="entry name" value="OS08G0102900 PROTEIN"/>
    <property type="match status" value="1"/>
</dbReference>
<feature type="domain" description="VQ" evidence="2">
    <location>
        <begin position="61"/>
        <end position="87"/>
    </location>
</feature>
<comment type="caution">
    <text evidence="3">The sequence shown here is derived from an EMBL/GenBank/DDBJ whole genome shotgun (WGS) entry which is preliminary data.</text>
</comment>
<proteinExistence type="predicted"/>
<accession>A0A9Q0HHS4</accession>
<gene>
    <name evidence="3" type="ORF">NE237_016764</name>
</gene>
<evidence type="ECO:0000313" key="4">
    <source>
        <dbReference type="Proteomes" id="UP001141806"/>
    </source>
</evidence>
<dbReference type="AlphaFoldDB" id="A0A9Q0HHS4"/>
<evidence type="ECO:0000256" key="1">
    <source>
        <dbReference type="SAM" id="MobiDB-lite"/>
    </source>
</evidence>
<feature type="compositionally biased region" description="Low complexity" evidence="1">
    <location>
        <begin position="84"/>
        <end position="103"/>
    </location>
</feature>
<keyword evidence="4" id="KW-1185">Reference proteome</keyword>
<protein>
    <recommendedName>
        <fullName evidence="2">VQ domain-containing protein</fullName>
    </recommendedName>
</protein>
<evidence type="ECO:0000313" key="3">
    <source>
        <dbReference type="EMBL" id="KAJ4964915.1"/>
    </source>
</evidence>
<dbReference type="EMBL" id="JAMYWD010000007">
    <property type="protein sequence ID" value="KAJ4964915.1"/>
    <property type="molecule type" value="Genomic_DNA"/>
</dbReference>
<dbReference type="InterPro" id="IPR008889">
    <property type="entry name" value="VQ"/>
</dbReference>
<sequence length="245" mass="26396">MDASEFSTGDRSPPKKEIQILGPRPAPLKVRKDSYKIKKPPLAPPPQQSQQQPRQPVIIYTVSPKVIHTSASNFMTLVQRLTGSNSSSSSSLSSSPSPSPSASFYVDNTTNVPVSPAARFASIEKANSPSQGEKSRKGRVVEVVEGLDDINGVGVSTTVERTCLFPGILSPVPSSLPPISPNFFFSPTPNNHNSSLAFLQDLSPIFHGNRNFIEGTFVPSPTAFLSSVPLISPTPFMDLFNQFDL</sequence>
<dbReference type="OrthoDB" id="695631at2759"/>
<name>A0A9Q0HHS4_9MAGN</name>
<feature type="region of interest" description="Disordered" evidence="1">
    <location>
        <begin position="1"/>
        <end position="55"/>
    </location>
</feature>
<reference evidence="3" key="1">
    <citation type="journal article" date="2023" name="Plant J.">
        <title>The genome of the king protea, Protea cynaroides.</title>
        <authorList>
            <person name="Chang J."/>
            <person name="Duong T.A."/>
            <person name="Schoeman C."/>
            <person name="Ma X."/>
            <person name="Roodt D."/>
            <person name="Barker N."/>
            <person name="Li Z."/>
            <person name="Van de Peer Y."/>
            <person name="Mizrachi E."/>
        </authorList>
    </citation>
    <scope>NUCLEOTIDE SEQUENCE</scope>
    <source>
        <tissue evidence="3">Young leaves</tissue>
    </source>
</reference>
<feature type="compositionally biased region" description="Polar residues" evidence="1">
    <location>
        <begin position="1"/>
        <end position="10"/>
    </location>
</feature>
<dbReference type="Pfam" id="PF05678">
    <property type="entry name" value="VQ"/>
    <property type="match status" value="1"/>
</dbReference>